<evidence type="ECO:0000313" key="1">
    <source>
        <dbReference type="EMBL" id="KAJ1127447.1"/>
    </source>
</evidence>
<reference evidence="1" key="1">
    <citation type="journal article" date="2022" name="bioRxiv">
        <title>Sequencing and chromosome-scale assembly of the giantPleurodeles waltlgenome.</title>
        <authorList>
            <person name="Brown T."/>
            <person name="Elewa A."/>
            <person name="Iarovenko S."/>
            <person name="Subramanian E."/>
            <person name="Araus A.J."/>
            <person name="Petzold A."/>
            <person name="Susuki M."/>
            <person name="Suzuki K.-i.T."/>
            <person name="Hayashi T."/>
            <person name="Toyoda A."/>
            <person name="Oliveira C."/>
            <person name="Osipova E."/>
            <person name="Leigh N.D."/>
            <person name="Simon A."/>
            <person name="Yun M.H."/>
        </authorList>
    </citation>
    <scope>NUCLEOTIDE SEQUENCE</scope>
    <source>
        <strain evidence="1">20211129_DDA</strain>
        <tissue evidence="1">Liver</tissue>
    </source>
</reference>
<dbReference type="Proteomes" id="UP001066276">
    <property type="component" value="Chromosome 7"/>
</dbReference>
<evidence type="ECO:0000313" key="2">
    <source>
        <dbReference type="Proteomes" id="UP001066276"/>
    </source>
</evidence>
<protein>
    <submittedName>
        <fullName evidence="1">Uncharacterized protein</fullName>
    </submittedName>
</protein>
<name>A0AAV7PJ70_PLEWA</name>
<dbReference type="AlphaFoldDB" id="A0AAV7PJ70"/>
<accession>A0AAV7PJ70</accession>
<sequence>MEAADCILLEIAAVGRRLEVMDSKISHLMVASSIRADIAGFWETVNALDQCLTTMEGQVAALPDHEAELRFLRTKVTDLEDRSRRDNV</sequence>
<proteinExistence type="predicted"/>
<organism evidence="1 2">
    <name type="scientific">Pleurodeles waltl</name>
    <name type="common">Iberian ribbed newt</name>
    <dbReference type="NCBI Taxonomy" id="8319"/>
    <lineage>
        <taxon>Eukaryota</taxon>
        <taxon>Metazoa</taxon>
        <taxon>Chordata</taxon>
        <taxon>Craniata</taxon>
        <taxon>Vertebrata</taxon>
        <taxon>Euteleostomi</taxon>
        <taxon>Amphibia</taxon>
        <taxon>Batrachia</taxon>
        <taxon>Caudata</taxon>
        <taxon>Salamandroidea</taxon>
        <taxon>Salamandridae</taxon>
        <taxon>Pleurodelinae</taxon>
        <taxon>Pleurodeles</taxon>
    </lineage>
</organism>
<dbReference type="EMBL" id="JANPWB010000011">
    <property type="protein sequence ID" value="KAJ1127447.1"/>
    <property type="molecule type" value="Genomic_DNA"/>
</dbReference>
<comment type="caution">
    <text evidence="1">The sequence shown here is derived from an EMBL/GenBank/DDBJ whole genome shotgun (WGS) entry which is preliminary data.</text>
</comment>
<keyword evidence="2" id="KW-1185">Reference proteome</keyword>
<gene>
    <name evidence="1" type="ORF">NDU88_005849</name>
</gene>